<dbReference type="SMART" id="SM00382">
    <property type="entry name" value="AAA"/>
    <property type="match status" value="2"/>
</dbReference>
<dbReference type="Pfam" id="PF14510">
    <property type="entry name" value="ABC_trans_N"/>
    <property type="match status" value="1"/>
</dbReference>
<dbReference type="InterPro" id="IPR003593">
    <property type="entry name" value="AAA+_ATPase"/>
</dbReference>
<dbReference type="Proteomes" id="UP000277212">
    <property type="component" value="Unassembled WGS sequence"/>
</dbReference>
<evidence type="ECO:0000256" key="10">
    <source>
        <dbReference type="SAM" id="Phobius"/>
    </source>
</evidence>
<dbReference type="Pfam" id="PF06422">
    <property type="entry name" value="PDR_CDR"/>
    <property type="match status" value="2"/>
</dbReference>
<feature type="transmembrane region" description="Helical" evidence="10">
    <location>
        <begin position="1199"/>
        <end position="1221"/>
    </location>
</feature>
<feature type="transmembrane region" description="Helical" evidence="10">
    <location>
        <begin position="1439"/>
        <end position="1459"/>
    </location>
</feature>
<evidence type="ECO:0000256" key="5">
    <source>
        <dbReference type="ARBA" id="ARBA00022741"/>
    </source>
</evidence>
<feature type="transmembrane region" description="Helical" evidence="10">
    <location>
        <begin position="600"/>
        <end position="622"/>
    </location>
</feature>
<feature type="compositionally biased region" description="Polar residues" evidence="9">
    <location>
        <begin position="796"/>
        <end position="812"/>
    </location>
</feature>
<comment type="subcellular location">
    <subcellularLocation>
        <location evidence="1">Membrane</location>
        <topology evidence="1">Multi-pass membrane protein</topology>
    </subcellularLocation>
</comment>
<keyword evidence="3" id="KW-0813">Transport</keyword>
<dbReference type="GO" id="GO:0016020">
    <property type="term" value="C:membrane"/>
    <property type="evidence" value="ECO:0007669"/>
    <property type="project" value="UniProtKB-SubCell"/>
</dbReference>
<evidence type="ECO:0000256" key="8">
    <source>
        <dbReference type="ARBA" id="ARBA00023136"/>
    </source>
</evidence>
<evidence type="ECO:0000256" key="2">
    <source>
        <dbReference type="ARBA" id="ARBA00006012"/>
    </source>
</evidence>
<sequence length="1464" mass="163821">MCLNSIHTILVVLNRYATTRIYLEMHLATTPPPSSSKTSVDDTEETIGDIARQVTRASTHRPEDGENNAINPRKGSNLDPFSPNFDVSAWTRAFIDIFDADPDAAPHRTVGVAFKDLNIYGYTTGNQYQESVGNILLSAVSSMVRRVTGRAKDKVNILQGFDGIVEPGEMLLVLGPPGSGCSTLLKTLAGRNEALEVSKDSLLNYRGIGPADMYTRFRGDIMYNAEVDVHLPPLTVGDTLEFAARARVPSVVPGGFTSKQFARILRDVTMAMFRITHTMDSKVGDDFIRGVSGGERKRVSIAEAALIRAKLQCWDNSTRGLDSDNAISFCETLRVQANVMDIAAIVAVFDKVTVLYQGHQIYFGSTKDAKRYFENLGFESPERQTTADFLTSMTSPHERRIRPGWEDIVPRTPEEFAARWKESSEHAALVAQLTVYQDDHPRDVRLEAFSTSHKAERSSSQREKSPYTITYLGQIRLCLWRSWKRLVADPQYTVSQLIFNLVMGFVLGSMFYDLAPDTSSFYYRGGLIFFAMLFNALASELEVLTLYAQRPVVEKHNHYALYHQSAEAIASYIMELPYKTLNTIVFNPILYFLAQLRQEAGAVFFFILVGYLVLLAMSGVYRTIACLTRTSHQAMVPSTILTLGLMLYSGFVLPVESMRGWARWINYINPLAYAFEALMVNELHGREFPCAQVIPSGPGYETLKASQSVCAVVGAVPGSTVVDGGAFIEGTYKYYNAHKWRNVGILFGYVLFFCFTYVVSAEYSRPAPSRGEVLVFRRGKSSPAAQKHRKDLEHQFTGQQPMAESSIESSGQEVAEPKHSVPSLCGKSVFHWEDVCYDISIKGKNRRILDHVDGWVQPGVTTVLMGASGAGKTTLLDSLAGRVSTGVLSGHTLVNGQETDRSFPHQIGYVQQQDLHLNTMTVREALEFSALLRQSEEIPSSEKLAYVDEVVSILDMAEYVDAIIGVPGEGLNVEQRKRLTIGIELAARPQLLIFFDEPTSGLDSQTSWAICDLIERLARSGQAILCTIHQPSAMLFSRFDRLLLLQPGGKTVYFGEIGHNSRIMIDYLERNGAPPCPPEANPAEWMLKSTLPSAQGPQWFDIWRGSAEYSAVKEELAQLRSKRPITNSSDSPAADASHQGEFVVSFWAQFHQVFLRVAKHFWRSPVYIWSKLSVVILFSLFIGFSFHANNSLQGLQNQLYAIFMCLLIFNPFSKQIMPMFIPQRALYEVRERPSKIYRWTTFILSNVLIELIWNTFAAAIFFFCWYYPAGFVKNTTSDDIHIRGFTVFLFLWQLMLWISTFSQLAISAIETADLAGVPASLVSVLCMAFCGVGVARGDLPSIWRDFMYRVSPFTYLVSGALTTGLHGSAVTCTSKELVHVPRDEDVNCTSFLSAFVERVGGYLADPVATNDCQYCPMATTDQFLSQFDMAYDDRWRNFGIGWVFIIFNIAATCGLYWLVRVPRR</sequence>
<evidence type="ECO:0000313" key="12">
    <source>
        <dbReference type="EMBL" id="RMJ13120.1"/>
    </source>
</evidence>
<dbReference type="InterPro" id="IPR010929">
    <property type="entry name" value="PDR_CDR_ABC"/>
</dbReference>
<evidence type="ECO:0000256" key="9">
    <source>
        <dbReference type="SAM" id="MobiDB-lite"/>
    </source>
</evidence>
<evidence type="ECO:0000313" key="13">
    <source>
        <dbReference type="Proteomes" id="UP000277212"/>
    </source>
</evidence>
<dbReference type="InterPro" id="IPR034003">
    <property type="entry name" value="ABCG_PDR_2"/>
</dbReference>
<dbReference type="InterPro" id="IPR003439">
    <property type="entry name" value="ABC_transporter-like_ATP-bd"/>
</dbReference>
<gene>
    <name evidence="12" type="ORF">CDV36_007231</name>
</gene>
<dbReference type="Pfam" id="PF01061">
    <property type="entry name" value="ABC2_membrane"/>
    <property type="match status" value="2"/>
</dbReference>
<comment type="caution">
    <text evidence="12">The sequence shown here is derived from an EMBL/GenBank/DDBJ whole genome shotgun (WGS) entry which is preliminary data.</text>
</comment>
<evidence type="ECO:0000256" key="6">
    <source>
        <dbReference type="ARBA" id="ARBA00022840"/>
    </source>
</evidence>
<protein>
    <recommendedName>
        <fullName evidence="11">ABC transporter domain-containing protein</fullName>
    </recommendedName>
</protein>
<dbReference type="CDD" id="cd03232">
    <property type="entry name" value="ABCG_PDR_domain2"/>
    <property type="match status" value="1"/>
</dbReference>
<dbReference type="Gene3D" id="3.40.50.300">
    <property type="entry name" value="P-loop containing nucleotide triphosphate hydrolases"/>
    <property type="match status" value="2"/>
</dbReference>
<feature type="transmembrane region" description="Helical" evidence="10">
    <location>
        <begin position="497"/>
        <end position="515"/>
    </location>
</feature>
<organism evidence="12 13">
    <name type="scientific">Fusarium kuroshium</name>
    <dbReference type="NCBI Taxonomy" id="2010991"/>
    <lineage>
        <taxon>Eukaryota</taxon>
        <taxon>Fungi</taxon>
        <taxon>Dikarya</taxon>
        <taxon>Ascomycota</taxon>
        <taxon>Pezizomycotina</taxon>
        <taxon>Sordariomycetes</taxon>
        <taxon>Hypocreomycetidae</taxon>
        <taxon>Hypocreales</taxon>
        <taxon>Nectriaceae</taxon>
        <taxon>Fusarium</taxon>
        <taxon>Fusarium solani species complex</taxon>
    </lineage>
</organism>
<dbReference type="PROSITE" id="PS50893">
    <property type="entry name" value="ABC_TRANSPORTER_2"/>
    <property type="match status" value="2"/>
</dbReference>
<dbReference type="InterPro" id="IPR013525">
    <property type="entry name" value="ABC2_TM"/>
</dbReference>
<dbReference type="FunFam" id="3.40.50.300:FF:000054">
    <property type="entry name" value="ABC multidrug transporter atrF"/>
    <property type="match status" value="1"/>
</dbReference>
<dbReference type="Pfam" id="PF00005">
    <property type="entry name" value="ABC_tran"/>
    <property type="match status" value="2"/>
</dbReference>
<dbReference type="OrthoDB" id="245989at2759"/>
<feature type="transmembrane region" description="Helical" evidence="10">
    <location>
        <begin position="743"/>
        <end position="760"/>
    </location>
</feature>
<dbReference type="PROSITE" id="PS00211">
    <property type="entry name" value="ABC_TRANSPORTER_1"/>
    <property type="match status" value="1"/>
</dbReference>
<dbReference type="PANTHER" id="PTHR19241">
    <property type="entry name" value="ATP-BINDING CASSETTE TRANSPORTER"/>
    <property type="match status" value="1"/>
</dbReference>
<dbReference type="STRING" id="2010991.A0A3M2S6E1"/>
<evidence type="ECO:0000256" key="1">
    <source>
        <dbReference type="ARBA" id="ARBA00004141"/>
    </source>
</evidence>
<feature type="domain" description="ABC transporter" evidence="11">
    <location>
        <begin position="138"/>
        <end position="391"/>
    </location>
</feature>
<proteinExistence type="inferred from homology"/>
<feature type="region of interest" description="Disordered" evidence="9">
    <location>
        <begin position="53"/>
        <end position="78"/>
    </location>
</feature>
<feature type="transmembrane region" description="Helical" evidence="10">
    <location>
        <begin position="1280"/>
        <end position="1302"/>
    </location>
</feature>
<dbReference type="InterPro" id="IPR029481">
    <property type="entry name" value="ABC_trans_N"/>
</dbReference>
<dbReference type="SUPFAM" id="SSF52540">
    <property type="entry name" value="P-loop containing nucleoside triphosphate hydrolases"/>
    <property type="match status" value="2"/>
</dbReference>
<feature type="transmembrane region" description="Helical" evidence="10">
    <location>
        <begin position="1314"/>
        <end position="1335"/>
    </location>
</feature>
<keyword evidence="7 10" id="KW-1133">Transmembrane helix</keyword>
<evidence type="ECO:0000256" key="7">
    <source>
        <dbReference type="ARBA" id="ARBA00022989"/>
    </source>
</evidence>
<evidence type="ECO:0000256" key="3">
    <source>
        <dbReference type="ARBA" id="ARBA00022448"/>
    </source>
</evidence>
<keyword evidence="6" id="KW-0067">ATP-binding</keyword>
<reference evidence="12 13" key="1">
    <citation type="submission" date="2017-06" db="EMBL/GenBank/DDBJ databases">
        <title>Comparative genomic analysis of Ambrosia Fusariam Clade fungi.</title>
        <authorList>
            <person name="Stajich J.E."/>
            <person name="Carrillo J."/>
            <person name="Kijimoto T."/>
            <person name="Eskalen A."/>
            <person name="O'Donnell K."/>
            <person name="Kasson M."/>
        </authorList>
    </citation>
    <scope>NUCLEOTIDE SEQUENCE [LARGE SCALE GENOMIC DNA]</scope>
    <source>
        <strain evidence="12">UCR3666</strain>
    </source>
</reference>
<dbReference type="InterPro" id="IPR017871">
    <property type="entry name" value="ABC_transporter-like_CS"/>
</dbReference>
<dbReference type="GO" id="GO:0140359">
    <property type="term" value="F:ABC-type transporter activity"/>
    <property type="evidence" value="ECO:0007669"/>
    <property type="project" value="InterPro"/>
</dbReference>
<keyword evidence="8 10" id="KW-0472">Membrane</keyword>
<keyword evidence="4 10" id="KW-0812">Transmembrane</keyword>
<feature type="domain" description="ABC transporter" evidence="11">
    <location>
        <begin position="830"/>
        <end position="1072"/>
    </location>
</feature>
<accession>A0A3M2S6E1</accession>
<dbReference type="InterPro" id="IPR027417">
    <property type="entry name" value="P-loop_NTPase"/>
</dbReference>
<evidence type="ECO:0000256" key="4">
    <source>
        <dbReference type="ARBA" id="ARBA00022692"/>
    </source>
</evidence>
<feature type="transmembrane region" description="Helical" evidence="10">
    <location>
        <begin position="527"/>
        <end position="548"/>
    </location>
</feature>
<evidence type="ECO:0000259" key="11">
    <source>
        <dbReference type="PROSITE" id="PS50893"/>
    </source>
</evidence>
<keyword evidence="13" id="KW-1185">Reference proteome</keyword>
<dbReference type="GO" id="GO:0016887">
    <property type="term" value="F:ATP hydrolysis activity"/>
    <property type="evidence" value="ECO:0007669"/>
    <property type="project" value="InterPro"/>
</dbReference>
<feature type="transmembrane region" description="Helical" evidence="10">
    <location>
        <begin position="1166"/>
        <end position="1187"/>
    </location>
</feature>
<feature type="transmembrane region" description="Helical" evidence="10">
    <location>
        <begin position="634"/>
        <end position="653"/>
    </location>
</feature>
<feature type="transmembrane region" description="Helical" evidence="10">
    <location>
        <begin position="1242"/>
        <end position="1268"/>
    </location>
</feature>
<dbReference type="GO" id="GO:0005524">
    <property type="term" value="F:ATP binding"/>
    <property type="evidence" value="ECO:0007669"/>
    <property type="project" value="UniProtKB-KW"/>
</dbReference>
<comment type="similarity">
    <text evidence="2">Belongs to the ABC transporter superfamily. ABCG family. PDR (TC 3.A.1.205) subfamily.</text>
</comment>
<feature type="region of interest" description="Disordered" evidence="9">
    <location>
        <begin position="782"/>
        <end position="813"/>
    </location>
</feature>
<name>A0A3M2S6E1_9HYPO</name>
<keyword evidence="5" id="KW-0547">Nucleotide-binding</keyword>
<dbReference type="EMBL" id="NKUJ01000116">
    <property type="protein sequence ID" value="RMJ13120.1"/>
    <property type="molecule type" value="Genomic_DNA"/>
</dbReference>